<dbReference type="EMBL" id="MN739619">
    <property type="protein sequence ID" value="QHT16265.1"/>
    <property type="molecule type" value="Genomic_DNA"/>
</dbReference>
<evidence type="ECO:0000313" key="1">
    <source>
        <dbReference type="EMBL" id="QHT16265.1"/>
    </source>
</evidence>
<dbReference type="AlphaFoldDB" id="A0A6C0DL19"/>
<reference evidence="1" key="1">
    <citation type="journal article" date="2020" name="Nature">
        <title>Giant virus diversity and host interactions through global metagenomics.</title>
        <authorList>
            <person name="Schulz F."/>
            <person name="Roux S."/>
            <person name="Paez-Espino D."/>
            <person name="Jungbluth S."/>
            <person name="Walsh D.A."/>
            <person name="Denef V.J."/>
            <person name="McMahon K.D."/>
            <person name="Konstantinidis K.T."/>
            <person name="Eloe-Fadrosh E.A."/>
            <person name="Kyrpides N.C."/>
            <person name="Woyke T."/>
        </authorList>
    </citation>
    <scope>NUCLEOTIDE SEQUENCE</scope>
    <source>
        <strain evidence="1">GVMAG-M-3300023174-182</strain>
    </source>
</reference>
<organism evidence="1">
    <name type="scientific">viral metagenome</name>
    <dbReference type="NCBI Taxonomy" id="1070528"/>
    <lineage>
        <taxon>unclassified sequences</taxon>
        <taxon>metagenomes</taxon>
        <taxon>organismal metagenomes</taxon>
    </lineage>
</organism>
<proteinExistence type="predicted"/>
<sequence length="644" mass="72031">MSTTTTTTTSYNYDISCIEMNSFTNIPNSETIVEITHIASSQTGDYIYCCATVNDSSDNNSGGYIFFYDLSYQTWAPIYDMSGPIPFSCITTNDTGNVVLAGTNNYFDNYYGNFCSYIYGSLNYGVYFGFNIQCLSDNNYNSDYNIVDVTTSGLLSNNSYNILYITNFECCIYNISGGTSNTGIDKAGIINTNNIKNSTSTTRYFTGISIVNSGIYFALSSSNSSAASSDTTPPSAYIAGIYIFYINPSDLGTTNNYSCVQVINSAEYPCSLYVTFTSYSESNSNTYYDLTVISSNNDSQNYQEVIMYHTIDASEIPDSSFNSSTDSVLAIDASNQAIFYDVCENIINPPSQFLGIESSNSAEFEIAFTNNQIFITNNFGLDWYEQPINILNSDENYTTMAITNYASTGLLYFYLGTDQGNIWQISTDISGVEFTPTITEPSGNVVNDVENFKERVTAKYQELQNALTPSLMNFLMITPYVMKLFFFVSMIISKIPGAAAVVTPVSIAIEVTMRVIYIIVVCSDKQLNDVSFNVHKRNSTSTKSDSKFFKSFILWRMGIITTRYKIRQWFSKESKNITQEFLYLLSSGESYKVLIDNFMEKLVMKLVIYIGNLMTKITTELNEDISKFIMNIVNKIENGIEKAI</sequence>
<name>A0A6C0DL19_9ZZZZ</name>
<accession>A0A6C0DL19</accession>
<protein>
    <submittedName>
        <fullName evidence="1">Uncharacterized protein</fullName>
    </submittedName>
</protein>